<dbReference type="Proteomes" id="UP001064632">
    <property type="component" value="Chromosome"/>
</dbReference>
<dbReference type="SMART" id="SM00220">
    <property type="entry name" value="S_TKc"/>
    <property type="match status" value="1"/>
</dbReference>
<evidence type="ECO:0000259" key="7">
    <source>
        <dbReference type="PROSITE" id="PS50011"/>
    </source>
</evidence>
<evidence type="ECO:0000256" key="3">
    <source>
        <dbReference type="ARBA" id="ARBA00022777"/>
    </source>
</evidence>
<feature type="transmembrane region" description="Helical" evidence="6">
    <location>
        <begin position="361"/>
        <end position="379"/>
    </location>
</feature>
<dbReference type="InterPro" id="IPR008271">
    <property type="entry name" value="Ser/Thr_kinase_AS"/>
</dbReference>
<evidence type="ECO:0000256" key="2">
    <source>
        <dbReference type="ARBA" id="ARBA00022741"/>
    </source>
</evidence>
<evidence type="ECO:0000256" key="1">
    <source>
        <dbReference type="ARBA" id="ARBA00022679"/>
    </source>
</evidence>
<dbReference type="InterPro" id="IPR000719">
    <property type="entry name" value="Prot_kinase_dom"/>
</dbReference>
<keyword evidence="4 5" id="KW-0067">ATP-binding</keyword>
<keyword evidence="9" id="KW-1185">Reference proteome</keyword>
<gene>
    <name evidence="8" type="ORF">N4264_13750</name>
</gene>
<dbReference type="PANTHER" id="PTHR43289">
    <property type="entry name" value="MITOGEN-ACTIVATED PROTEIN KINASE KINASE KINASE 20-RELATED"/>
    <property type="match status" value="1"/>
</dbReference>
<dbReference type="PROSITE" id="PS50011">
    <property type="entry name" value="PROTEIN_KINASE_DOM"/>
    <property type="match status" value="1"/>
</dbReference>
<evidence type="ECO:0000313" key="8">
    <source>
        <dbReference type="EMBL" id="UXI65827.1"/>
    </source>
</evidence>
<dbReference type="Gene3D" id="1.10.510.10">
    <property type="entry name" value="Transferase(Phosphotransferase) domain 1"/>
    <property type="match status" value="1"/>
</dbReference>
<dbReference type="SUPFAM" id="SSF56112">
    <property type="entry name" value="Protein kinase-like (PK-like)"/>
    <property type="match status" value="1"/>
</dbReference>
<evidence type="ECO:0000313" key="9">
    <source>
        <dbReference type="Proteomes" id="UP001064632"/>
    </source>
</evidence>
<evidence type="ECO:0000256" key="4">
    <source>
        <dbReference type="ARBA" id="ARBA00022840"/>
    </source>
</evidence>
<feature type="domain" description="Protein kinase" evidence="7">
    <location>
        <begin position="71"/>
        <end position="337"/>
    </location>
</feature>
<keyword evidence="8" id="KW-0723">Serine/threonine-protein kinase</keyword>
<proteinExistence type="predicted"/>
<keyword evidence="1" id="KW-0808">Transferase</keyword>
<protein>
    <submittedName>
        <fullName evidence="8">Serine/threonine protein kinase</fullName>
    </submittedName>
</protein>
<dbReference type="InterPro" id="IPR017441">
    <property type="entry name" value="Protein_kinase_ATP_BS"/>
</dbReference>
<dbReference type="Gene3D" id="3.30.200.20">
    <property type="entry name" value="Phosphorylase Kinase, domain 1"/>
    <property type="match status" value="1"/>
</dbReference>
<keyword evidence="6" id="KW-1133">Transmembrane helix</keyword>
<dbReference type="SUPFAM" id="SSF48452">
    <property type="entry name" value="TPR-like"/>
    <property type="match status" value="1"/>
</dbReference>
<dbReference type="EMBL" id="CP104694">
    <property type="protein sequence ID" value="UXI65827.1"/>
    <property type="molecule type" value="Genomic_DNA"/>
</dbReference>
<sequence length="813" mass="88888">MTDVDYQRCKDRFLALLEMDAAERDAQLHTLQSEDAALAEAVRRQLEAAGLHLPALDQADAQAAPPAIAQYRLLRELGRGGMGRVWLAERQLGDATQKVALKQILPGAWTTADRRRFERERRILAGLEHPYIAALVDGGTDADGAPYLATVYVDGERLDDYVGRHRCDISARIQLVAKVAAAVAHAHRQMVVHRDLKPANILVGADGEPKLLDFGIARLLGEEALTQTQNSRMTLRYAAPEQVRGDEAGGVAIDVYALGVVLYELLTGVSPYGETSNPSALIAAILDESATVPPSTHATVAGIDADLDAIALRALRKRPHERYASAEALAADLGRWLRREPVEARRGERGYRVRTFIRRRWPWVAAAVVLAALITWHTIALDRQLREVQRERDHAQALADYFGELFMAARPADTERGEVSARELLERSVEKLRADTKQAPQTRAALLLAANAALSQLGRHKEGAAASDLAIELLESMPQKDPAALAGAYVERASDAYKLGDLPGARRYVGQALELLATVDAPDTLLTAQQQAAVYADDAGESAVARAGYERVLAIARTRLDTPRGMRSYLSAQTNLSIADLRIDSAIAEKRLREALEVAAAGGYDAPNLLLPMKAYLARSLVNQRKLTEARPLHEAVLREAREFYGPGDPWLGVIIFHYATLALLDGRAAEAIGLLDARIADVDAAQMPGNDSLWSDRGLRGTAALMHGDWQDAITRLEAVLERRRQRGRGNAPAARFDMAQIAYARCRLDPTPATRAQLAEAMTYAKDWSGWAVWLAKDLTALCDKAVGEFRIGMGTAELVRRSKRHTSAAD</sequence>
<dbReference type="Pfam" id="PF00069">
    <property type="entry name" value="Pkinase"/>
    <property type="match status" value="1"/>
</dbReference>
<name>A0ABY6B8D8_9GAMM</name>
<dbReference type="PROSITE" id="PS00108">
    <property type="entry name" value="PROTEIN_KINASE_ST"/>
    <property type="match status" value="1"/>
</dbReference>
<dbReference type="CDD" id="cd14014">
    <property type="entry name" value="STKc_PknB_like"/>
    <property type="match status" value="1"/>
</dbReference>
<dbReference type="Gene3D" id="1.25.40.10">
    <property type="entry name" value="Tetratricopeptide repeat domain"/>
    <property type="match status" value="2"/>
</dbReference>
<dbReference type="PANTHER" id="PTHR43289:SF34">
    <property type="entry name" value="SERINE_THREONINE-PROTEIN KINASE YBDM-RELATED"/>
    <property type="match status" value="1"/>
</dbReference>
<keyword evidence="6" id="KW-0472">Membrane</keyword>
<reference evidence="8" key="1">
    <citation type="submission" date="2022-09" db="EMBL/GenBank/DDBJ databases">
        <title>Tahibacter sp. nov., isolated from a fresh water.</title>
        <authorList>
            <person name="Baek J.H."/>
            <person name="Lee J.K."/>
            <person name="Kim J.M."/>
            <person name="Jeon C.O."/>
        </authorList>
    </citation>
    <scope>NUCLEOTIDE SEQUENCE</scope>
    <source>
        <strain evidence="8">W38</strain>
    </source>
</reference>
<evidence type="ECO:0000256" key="6">
    <source>
        <dbReference type="SAM" id="Phobius"/>
    </source>
</evidence>
<keyword evidence="2 5" id="KW-0547">Nucleotide-binding</keyword>
<dbReference type="InterPro" id="IPR011990">
    <property type="entry name" value="TPR-like_helical_dom_sf"/>
</dbReference>
<keyword evidence="6" id="KW-0812">Transmembrane</keyword>
<feature type="binding site" evidence="5">
    <location>
        <position position="102"/>
    </location>
    <ligand>
        <name>ATP</name>
        <dbReference type="ChEBI" id="CHEBI:30616"/>
    </ligand>
</feature>
<accession>A0ABY6B8D8</accession>
<dbReference type="RefSeq" id="WP_261692823.1">
    <property type="nucleotide sequence ID" value="NZ_CP104694.1"/>
</dbReference>
<keyword evidence="3 8" id="KW-0418">Kinase</keyword>
<evidence type="ECO:0000256" key="5">
    <source>
        <dbReference type="PROSITE-ProRule" id="PRU10141"/>
    </source>
</evidence>
<dbReference type="GO" id="GO:0004674">
    <property type="term" value="F:protein serine/threonine kinase activity"/>
    <property type="evidence" value="ECO:0007669"/>
    <property type="project" value="UniProtKB-KW"/>
</dbReference>
<dbReference type="InterPro" id="IPR011009">
    <property type="entry name" value="Kinase-like_dom_sf"/>
</dbReference>
<dbReference type="PROSITE" id="PS00107">
    <property type="entry name" value="PROTEIN_KINASE_ATP"/>
    <property type="match status" value="1"/>
</dbReference>
<organism evidence="8 9">
    <name type="scientific">Tahibacter amnicola</name>
    <dbReference type="NCBI Taxonomy" id="2976241"/>
    <lineage>
        <taxon>Bacteria</taxon>
        <taxon>Pseudomonadati</taxon>
        <taxon>Pseudomonadota</taxon>
        <taxon>Gammaproteobacteria</taxon>
        <taxon>Lysobacterales</taxon>
        <taxon>Rhodanobacteraceae</taxon>
        <taxon>Tahibacter</taxon>
    </lineage>
</organism>